<dbReference type="InterPro" id="IPR018020">
    <property type="entry name" value="OHCU_decarboxylase"/>
</dbReference>
<dbReference type="SUPFAM" id="SSF158694">
    <property type="entry name" value="UraD-Like"/>
    <property type="match status" value="1"/>
</dbReference>
<reference evidence="4 5" key="1">
    <citation type="submission" date="2020-03" db="EMBL/GenBank/DDBJ databases">
        <title>WGS of actinomycetes isolated from Thailand.</title>
        <authorList>
            <person name="Thawai C."/>
        </authorList>
    </citation>
    <scope>NUCLEOTIDE SEQUENCE [LARGE SCALE GENOMIC DNA]</scope>
    <source>
        <strain evidence="4 5">PLAI 1-29</strain>
    </source>
</reference>
<comment type="caution">
    <text evidence="4">The sequence shown here is derived from an EMBL/GenBank/DDBJ whole genome shotgun (WGS) entry which is preliminary data.</text>
</comment>
<dbReference type="Gene3D" id="1.10.3330.10">
    <property type="entry name" value="Oxo-4-hydroxy-4-carboxy-5-ureidoimidazoline decarboxylase"/>
    <property type="match status" value="1"/>
</dbReference>
<feature type="region of interest" description="Disordered" evidence="2">
    <location>
        <begin position="1"/>
        <end position="38"/>
    </location>
</feature>
<organism evidence="4 5">
    <name type="scientific">Streptomyces zingiberis</name>
    <dbReference type="NCBI Taxonomy" id="2053010"/>
    <lineage>
        <taxon>Bacteria</taxon>
        <taxon>Bacillati</taxon>
        <taxon>Actinomycetota</taxon>
        <taxon>Actinomycetes</taxon>
        <taxon>Kitasatosporales</taxon>
        <taxon>Streptomycetaceae</taxon>
        <taxon>Streptomyces</taxon>
    </lineage>
</organism>
<dbReference type="Proteomes" id="UP000695264">
    <property type="component" value="Unassembled WGS sequence"/>
</dbReference>
<dbReference type="RefSeq" id="WP_168101366.1">
    <property type="nucleotide sequence ID" value="NZ_JAATEN010000005.1"/>
</dbReference>
<feature type="domain" description="Oxo-4-hydroxy-4-carboxy-5-ureidoimidazoline decarboxylase" evidence="3">
    <location>
        <begin position="42"/>
        <end position="110"/>
    </location>
</feature>
<dbReference type="Pfam" id="PF09349">
    <property type="entry name" value="OHCU_decarbox"/>
    <property type="match status" value="1"/>
</dbReference>
<name>A0ABX1BYS2_9ACTN</name>
<evidence type="ECO:0000256" key="2">
    <source>
        <dbReference type="SAM" id="MobiDB-lite"/>
    </source>
</evidence>
<evidence type="ECO:0000259" key="3">
    <source>
        <dbReference type="Pfam" id="PF09349"/>
    </source>
</evidence>
<accession>A0ABX1BYS2</accession>
<keyword evidence="1" id="KW-0659">Purine metabolism</keyword>
<sequence>MPTLPLPRSRAGERGRTALAGSREGQGPVRTDPVVRRRPGARAAHTALRAAHAAYESRFGHGFVICLDGVDPAESLDHVLAGLRTRLGHEPEKERLVAAEELRRLSLGRLARLVCGGGLSPAGP</sequence>
<protein>
    <recommendedName>
        <fullName evidence="3">Oxo-4-hydroxy-4-carboxy-5-ureidoimidazoline decarboxylase domain-containing protein</fullName>
    </recommendedName>
</protein>
<keyword evidence="5" id="KW-1185">Reference proteome</keyword>
<evidence type="ECO:0000256" key="1">
    <source>
        <dbReference type="ARBA" id="ARBA00022631"/>
    </source>
</evidence>
<evidence type="ECO:0000313" key="5">
    <source>
        <dbReference type="Proteomes" id="UP000695264"/>
    </source>
</evidence>
<dbReference type="EMBL" id="JAATEN010000005">
    <property type="protein sequence ID" value="NJQ00657.1"/>
    <property type="molecule type" value="Genomic_DNA"/>
</dbReference>
<dbReference type="InterPro" id="IPR036778">
    <property type="entry name" value="OHCU_decarboxylase_sf"/>
</dbReference>
<evidence type="ECO:0000313" key="4">
    <source>
        <dbReference type="EMBL" id="NJQ00657.1"/>
    </source>
</evidence>
<proteinExistence type="predicted"/>
<gene>
    <name evidence="4" type="ORF">HCK00_08910</name>
</gene>